<keyword evidence="2 7" id="KW-0547">Nucleotide-binding</keyword>
<dbReference type="CDD" id="cd18012">
    <property type="entry name" value="DEXQc_arch_SWI2_SNF2"/>
    <property type="match status" value="1"/>
</dbReference>
<dbReference type="InterPro" id="IPR001650">
    <property type="entry name" value="Helicase_C-like"/>
</dbReference>
<comment type="caution">
    <text evidence="7">The sequence shown here is derived from an EMBL/GenBank/DDBJ whole genome shotgun (WGS) entry which is preliminary data.</text>
</comment>
<dbReference type="PROSITE" id="PS51194">
    <property type="entry name" value="HELICASE_CTER"/>
    <property type="match status" value="1"/>
</dbReference>
<dbReference type="InterPro" id="IPR049730">
    <property type="entry name" value="SNF2/RAD54-like_C"/>
</dbReference>
<dbReference type="SMART" id="SM00487">
    <property type="entry name" value="DEXDc"/>
    <property type="match status" value="1"/>
</dbReference>
<dbReference type="Gene3D" id="3.40.50.300">
    <property type="entry name" value="P-loop containing nucleotide triphosphate hydrolases"/>
    <property type="match status" value="1"/>
</dbReference>
<reference evidence="7 8" key="1">
    <citation type="submission" date="2018-01" db="EMBL/GenBank/DDBJ databases">
        <title>Co-occurrence of chitin degradation, pigmentation and bioactivity in marine Pseudoalteromonas.</title>
        <authorList>
            <person name="Paulsen S."/>
            <person name="Gram L."/>
            <person name="Machado H."/>
        </authorList>
    </citation>
    <scope>NUCLEOTIDE SEQUENCE [LARGE SCALE GENOMIC DNA]</scope>
    <source>
        <strain evidence="7 8">S3898</strain>
    </source>
</reference>
<evidence type="ECO:0000313" key="7">
    <source>
        <dbReference type="EMBL" id="RZQ53926.1"/>
    </source>
</evidence>
<evidence type="ECO:0000256" key="1">
    <source>
        <dbReference type="ARBA" id="ARBA00022801"/>
    </source>
</evidence>
<dbReference type="GO" id="GO:0004386">
    <property type="term" value="F:helicase activity"/>
    <property type="evidence" value="ECO:0007669"/>
    <property type="project" value="UniProtKB-KW"/>
</dbReference>
<evidence type="ECO:0000256" key="3">
    <source>
        <dbReference type="PROSITE-ProRule" id="PRU00325"/>
    </source>
</evidence>
<dbReference type="PROSITE" id="PS50966">
    <property type="entry name" value="ZF_SWIM"/>
    <property type="match status" value="1"/>
</dbReference>
<accession>A0A4Q7IQZ1</accession>
<keyword evidence="3" id="KW-0863">Zinc-finger</keyword>
<dbReference type="Pfam" id="PF00176">
    <property type="entry name" value="SNF2-rel_dom"/>
    <property type="match status" value="1"/>
</dbReference>
<name>A0A4Q7IQZ1_9GAMM</name>
<proteinExistence type="predicted"/>
<evidence type="ECO:0000259" key="6">
    <source>
        <dbReference type="PROSITE" id="PS51194"/>
    </source>
</evidence>
<keyword evidence="3" id="KW-0862">Zinc</keyword>
<dbReference type="Pfam" id="PF00271">
    <property type="entry name" value="Helicase_C"/>
    <property type="match status" value="1"/>
</dbReference>
<dbReference type="GO" id="GO:0008270">
    <property type="term" value="F:zinc ion binding"/>
    <property type="evidence" value="ECO:0007669"/>
    <property type="project" value="UniProtKB-KW"/>
</dbReference>
<dbReference type="EMBL" id="PPSX01000020">
    <property type="protein sequence ID" value="RZQ53926.1"/>
    <property type="molecule type" value="Genomic_DNA"/>
</dbReference>
<keyword evidence="2 7" id="KW-0067">ATP-binding</keyword>
<keyword evidence="2 7" id="KW-0347">Helicase</keyword>
<evidence type="ECO:0000256" key="2">
    <source>
        <dbReference type="ARBA" id="ARBA00022806"/>
    </source>
</evidence>
<feature type="domain" description="SWIM-type" evidence="4">
    <location>
        <begin position="81"/>
        <end position="115"/>
    </location>
</feature>
<keyword evidence="1" id="KW-0378">Hydrolase</keyword>
<dbReference type="InterPro" id="IPR000330">
    <property type="entry name" value="SNF2_N"/>
</dbReference>
<dbReference type="SUPFAM" id="SSF52540">
    <property type="entry name" value="P-loop containing nucleoside triphosphate hydrolases"/>
    <property type="match status" value="2"/>
</dbReference>
<feature type="domain" description="Helicase C-terminal" evidence="6">
    <location>
        <begin position="869"/>
        <end position="1016"/>
    </location>
</feature>
<evidence type="ECO:0000259" key="5">
    <source>
        <dbReference type="PROSITE" id="PS51192"/>
    </source>
</evidence>
<keyword evidence="3" id="KW-0479">Metal-binding</keyword>
<feature type="domain" description="Helicase ATP-binding" evidence="5">
    <location>
        <begin position="588"/>
        <end position="747"/>
    </location>
</feature>
<dbReference type="Gene3D" id="3.40.50.10810">
    <property type="entry name" value="Tandem AAA-ATPase domain"/>
    <property type="match status" value="1"/>
</dbReference>
<dbReference type="InterPro" id="IPR027417">
    <property type="entry name" value="P-loop_NTPase"/>
</dbReference>
<dbReference type="SMART" id="SM00490">
    <property type="entry name" value="HELICc"/>
    <property type="match status" value="1"/>
</dbReference>
<gene>
    <name evidence="7" type="ORF">C1E23_06385</name>
</gene>
<evidence type="ECO:0000259" key="4">
    <source>
        <dbReference type="PROSITE" id="PS50966"/>
    </source>
</evidence>
<dbReference type="Pfam" id="PF04434">
    <property type="entry name" value="SWIM"/>
    <property type="match status" value="1"/>
</dbReference>
<sequence>MSTQLSKEQLFAIFEEIKQEQATQFPLSERFLKQYFNSSLLSKAKEYLHNSQISFLEHSEDFSTIDSQVIGNFGNTFSQHIKITKVNNNPSVDAQCTCSNNAKCRHIAAVLLKLKVEHSGGFGEAFLINDWFNELAGLQHGESIDTDNVLLFTLEPMGQEVLLYPKMSPYRPDGQYPLGRLLTEPQLNSPVAPPGLLESDFRLFSWVRSQNSPGHYELSGKWGFEAVNQLLQTKRLFLQNSRTFLKLGHQANLALNWQQKNDKSQLVASIEGVENWHLIKTDPPLYLDTDTHTIGRINSALSAQELAHINTMPAVPNDQLMQVVKRFQEVFADNIVSMPNGTQTELESSGVPLKLKLVASDAYFGFKLISSLKTDAKNTEISKTLKRSEQYLLGLGLRFEDDLLVLPQQDGAFIHWFNHEVRGNLQSKGWQVDEITESSSVISTKVSLLLKRDKHHHITGKVLLDSNPVLLDWDKHAELEVNTLANHFYYVEIAKQTYALERRAYDKLMSLKARFSYYASSAQFKFPLSVIKQLFAIDELNIECKDKKLLDYLNELNSPDQVQLKPNNHNSDLFTLRDYQELGVNWLKFLHRHQLGGILADDMGLGKTLQVIAYFINQHNTLVTKPSLIVCPTSLVGNWQNEFARFAPNLQLTTVHGSQRDKVLNNLHGARFILTTYPLLKRDLEHYKGLDFDSIVLDEAQYIKNEAAQVSKCVKQLSAQFKLCLSGTPVENNLLELKSLLDFVMPEILGTKQQFKGYFQQPIEKEQDQSRVSELKDLISPFILRRTKQQVATELPSKTELVKELQFASVQAQLYTDIQKQLENKLLELFKEQGVERSKLAFLDALLKLRQICCHPKLVDSETSEVGAKLAWLGEHLPEMLAQGRKVIIFSQFTSVLDLIAAHCNELGITYSMLTGQTRHRDKVISTFTEGESNVFLISLKAGGTGLNLTQADTVIHFDPWWNPAVENQATDRAYRIGQDKPVFVYKLIMADSIEQKVFTMQQQKQALVDALFNDKHMTFNSFNEEQMLALLQN</sequence>
<dbReference type="CDD" id="cd18793">
    <property type="entry name" value="SF2_C_SNF"/>
    <property type="match status" value="1"/>
</dbReference>
<organism evidence="7 8">
    <name type="scientific">Pseudoalteromonas phenolica</name>
    <dbReference type="NCBI Taxonomy" id="161398"/>
    <lineage>
        <taxon>Bacteria</taxon>
        <taxon>Pseudomonadati</taxon>
        <taxon>Pseudomonadota</taxon>
        <taxon>Gammaproteobacteria</taxon>
        <taxon>Alteromonadales</taxon>
        <taxon>Pseudoalteromonadaceae</taxon>
        <taxon>Pseudoalteromonas</taxon>
    </lineage>
</organism>
<dbReference type="RefSeq" id="WP_130254780.1">
    <property type="nucleotide sequence ID" value="NZ_PPSX01000020.1"/>
</dbReference>
<dbReference type="InterPro" id="IPR014001">
    <property type="entry name" value="Helicase_ATP-bd"/>
</dbReference>
<dbReference type="GO" id="GO:0016787">
    <property type="term" value="F:hydrolase activity"/>
    <property type="evidence" value="ECO:0007669"/>
    <property type="project" value="UniProtKB-KW"/>
</dbReference>
<dbReference type="PROSITE" id="PS51192">
    <property type="entry name" value="HELICASE_ATP_BIND_1"/>
    <property type="match status" value="1"/>
</dbReference>
<evidence type="ECO:0000313" key="8">
    <source>
        <dbReference type="Proteomes" id="UP000291338"/>
    </source>
</evidence>
<dbReference type="Proteomes" id="UP000291338">
    <property type="component" value="Unassembled WGS sequence"/>
</dbReference>
<dbReference type="GO" id="GO:0005524">
    <property type="term" value="F:ATP binding"/>
    <property type="evidence" value="ECO:0007669"/>
    <property type="project" value="InterPro"/>
</dbReference>
<dbReference type="InterPro" id="IPR007527">
    <property type="entry name" value="Znf_SWIM"/>
</dbReference>
<dbReference type="AlphaFoldDB" id="A0A4Q7IQZ1"/>
<protein>
    <submittedName>
        <fullName evidence="7">ATP-dependent helicase</fullName>
    </submittedName>
</protein>
<dbReference type="PANTHER" id="PTHR10799">
    <property type="entry name" value="SNF2/RAD54 HELICASE FAMILY"/>
    <property type="match status" value="1"/>
</dbReference>
<dbReference type="InterPro" id="IPR038718">
    <property type="entry name" value="SNF2-like_sf"/>
</dbReference>